<evidence type="ECO:0000256" key="5">
    <source>
        <dbReference type="ARBA" id="ARBA00023004"/>
    </source>
</evidence>
<organism evidence="8 9">
    <name type="scientific">Ostreobium quekettii</name>
    <dbReference type="NCBI Taxonomy" id="121088"/>
    <lineage>
        <taxon>Eukaryota</taxon>
        <taxon>Viridiplantae</taxon>
        <taxon>Chlorophyta</taxon>
        <taxon>core chlorophytes</taxon>
        <taxon>Ulvophyceae</taxon>
        <taxon>TCBD clade</taxon>
        <taxon>Bryopsidales</taxon>
        <taxon>Ostreobineae</taxon>
        <taxon>Ostreobiaceae</taxon>
        <taxon>Ostreobium</taxon>
    </lineage>
</organism>
<feature type="domain" description="Radical SAM core" evidence="7">
    <location>
        <begin position="13"/>
        <end position="245"/>
    </location>
</feature>
<comment type="caution">
    <text evidence="8">The sequence shown here is derived from an EMBL/GenBank/DDBJ whole genome shotgun (WGS) entry which is preliminary data.</text>
</comment>
<evidence type="ECO:0000256" key="4">
    <source>
        <dbReference type="ARBA" id="ARBA00022723"/>
    </source>
</evidence>
<keyword evidence="9" id="KW-1185">Reference proteome</keyword>
<dbReference type="GO" id="GO:0046872">
    <property type="term" value="F:metal ion binding"/>
    <property type="evidence" value="ECO:0007669"/>
    <property type="project" value="UniProtKB-KW"/>
</dbReference>
<dbReference type="SFLD" id="SFLDS00029">
    <property type="entry name" value="Radical_SAM"/>
    <property type="match status" value="1"/>
</dbReference>
<evidence type="ECO:0000313" key="9">
    <source>
        <dbReference type="Proteomes" id="UP000708148"/>
    </source>
</evidence>
<dbReference type="InterPro" id="IPR013785">
    <property type="entry name" value="Aldolase_TIM"/>
</dbReference>
<dbReference type="GO" id="GO:0051539">
    <property type="term" value="F:4 iron, 4 sulfur cluster binding"/>
    <property type="evidence" value="ECO:0007669"/>
    <property type="project" value="UniProtKB-KW"/>
</dbReference>
<evidence type="ECO:0000256" key="6">
    <source>
        <dbReference type="ARBA" id="ARBA00023014"/>
    </source>
</evidence>
<dbReference type="SFLD" id="SFLDG01062">
    <property type="entry name" value="methyltransferase_(Class_A)"/>
    <property type="match status" value="1"/>
</dbReference>
<gene>
    <name evidence="8" type="ORF">OSTQU699_LOCUS3729</name>
</gene>
<dbReference type="Proteomes" id="UP000708148">
    <property type="component" value="Unassembled WGS sequence"/>
</dbReference>
<dbReference type="InterPro" id="IPR040072">
    <property type="entry name" value="Methyltransferase_A"/>
</dbReference>
<evidence type="ECO:0000259" key="7">
    <source>
        <dbReference type="PROSITE" id="PS51918"/>
    </source>
</evidence>
<dbReference type="InterPro" id="IPR007197">
    <property type="entry name" value="rSAM"/>
</dbReference>
<dbReference type="AlphaFoldDB" id="A0A8S1IWI8"/>
<dbReference type="PANTHER" id="PTHR30544">
    <property type="entry name" value="23S RRNA METHYLTRANSFERASE"/>
    <property type="match status" value="1"/>
</dbReference>
<dbReference type="Gene3D" id="3.20.20.70">
    <property type="entry name" value="Aldolase class I"/>
    <property type="match status" value="1"/>
</dbReference>
<keyword evidence="6" id="KW-0411">Iron-sulfur</keyword>
<keyword evidence="4" id="KW-0479">Metal-binding</keyword>
<dbReference type="GO" id="GO:0070475">
    <property type="term" value="P:rRNA base methylation"/>
    <property type="evidence" value="ECO:0007669"/>
    <property type="project" value="TreeGrafter"/>
</dbReference>
<dbReference type="OrthoDB" id="204498at2759"/>
<dbReference type="PROSITE" id="PS51918">
    <property type="entry name" value="RADICAL_SAM"/>
    <property type="match status" value="1"/>
</dbReference>
<keyword evidence="3" id="KW-0949">S-adenosyl-L-methionine</keyword>
<keyword evidence="2" id="KW-0004">4Fe-4S</keyword>
<dbReference type="GO" id="GO:0030488">
    <property type="term" value="P:tRNA methylation"/>
    <property type="evidence" value="ECO:0007669"/>
    <property type="project" value="TreeGrafter"/>
</dbReference>
<reference evidence="8" key="1">
    <citation type="submission" date="2020-12" db="EMBL/GenBank/DDBJ databases">
        <authorList>
            <person name="Iha C."/>
        </authorList>
    </citation>
    <scope>NUCLEOTIDE SEQUENCE</scope>
</reference>
<dbReference type="GO" id="GO:0003824">
    <property type="term" value="F:catalytic activity"/>
    <property type="evidence" value="ECO:0007669"/>
    <property type="project" value="InterPro"/>
</dbReference>
<evidence type="ECO:0000256" key="1">
    <source>
        <dbReference type="ARBA" id="ARBA00001966"/>
    </source>
</evidence>
<sequence length="280" mass="30237">MHYDTTGRSGGRGHRRATVCISSQIGCKMGCKFCATGTMGLKGNLTAAEIIEQLVHARAVVDFRNVVFMGMGEPLNNYDAVKTAVQVLTDTKLFGISRQHVTISTVGVIGKIRQMAVDLKGVSLAFSLHAATQDVRERIVPSARAYKLDKLMEALDDYMAATEQRVFVEYVMLAHINDSRQEADAVGSLLHGRNVVLNLIPFNPTYAGEGIKFEAPPAETVLAFQEIVRSVYGVPCTVRQTKGPDISGACGQLVVQTSMATGCSSHTAIVDVEELADGMR</sequence>
<dbReference type="InterPro" id="IPR058240">
    <property type="entry name" value="rSAM_sf"/>
</dbReference>
<name>A0A8S1IWI8_9CHLO</name>
<comment type="cofactor">
    <cofactor evidence="1">
        <name>[4Fe-4S] cluster</name>
        <dbReference type="ChEBI" id="CHEBI:49883"/>
    </cofactor>
</comment>
<evidence type="ECO:0000256" key="3">
    <source>
        <dbReference type="ARBA" id="ARBA00022691"/>
    </source>
</evidence>
<dbReference type="PANTHER" id="PTHR30544:SF8">
    <property type="entry name" value="RADICAL SAM SUPERFAMILY PROTEIN"/>
    <property type="match status" value="1"/>
</dbReference>
<accession>A0A8S1IWI8</accession>
<protein>
    <recommendedName>
        <fullName evidence="7">Radical SAM core domain-containing protein</fullName>
    </recommendedName>
</protein>
<dbReference type="SUPFAM" id="SSF102114">
    <property type="entry name" value="Radical SAM enzymes"/>
    <property type="match status" value="1"/>
</dbReference>
<keyword evidence="5" id="KW-0408">Iron</keyword>
<proteinExistence type="predicted"/>
<evidence type="ECO:0000256" key="2">
    <source>
        <dbReference type="ARBA" id="ARBA00022485"/>
    </source>
</evidence>
<evidence type="ECO:0000313" key="8">
    <source>
        <dbReference type="EMBL" id="CAD7698368.1"/>
    </source>
</evidence>
<dbReference type="CDD" id="cd01335">
    <property type="entry name" value="Radical_SAM"/>
    <property type="match status" value="1"/>
</dbReference>
<dbReference type="FunFam" id="3.20.20.70:FF:000164">
    <property type="entry name" value="23S rRNA methyltransferase"/>
    <property type="match status" value="1"/>
</dbReference>
<dbReference type="Pfam" id="PF04055">
    <property type="entry name" value="Radical_SAM"/>
    <property type="match status" value="1"/>
</dbReference>
<dbReference type="EMBL" id="CAJHUC010000816">
    <property type="protein sequence ID" value="CAD7698368.1"/>
    <property type="molecule type" value="Genomic_DNA"/>
</dbReference>